<dbReference type="SUPFAM" id="SSF48295">
    <property type="entry name" value="TrpR-like"/>
    <property type="match status" value="1"/>
</dbReference>
<protein>
    <submittedName>
        <fullName evidence="2">Transposase</fullName>
    </submittedName>
</protein>
<comment type="caution">
    <text evidence="2">The sequence shown here is derived from an EMBL/GenBank/DDBJ whole genome shotgun (WGS) entry which is preliminary data.</text>
</comment>
<accession>A0ABW5JHU7</accession>
<keyword evidence="3" id="KW-1185">Reference proteome</keyword>
<reference evidence="3" key="1">
    <citation type="journal article" date="2019" name="Int. J. Syst. Evol. Microbiol.">
        <title>The Global Catalogue of Microorganisms (GCM) 10K type strain sequencing project: providing services to taxonomists for standard genome sequencing and annotation.</title>
        <authorList>
            <consortium name="The Broad Institute Genomics Platform"/>
            <consortium name="The Broad Institute Genome Sequencing Center for Infectious Disease"/>
            <person name="Wu L."/>
            <person name="Ma J."/>
        </authorList>
    </citation>
    <scope>NUCLEOTIDE SEQUENCE [LARGE SCALE GENOMIC DNA]</scope>
    <source>
        <strain evidence="3">KCTC 52042</strain>
    </source>
</reference>
<dbReference type="InterPro" id="IPR002514">
    <property type="entry name" value="Transposase_8"/>
</dbReference>
<dbReference type="Gene3D" id="1.10.10.10">
    <property type="entry name" value="Winged helix-like DNA-binding domain superfamily/Winged helix DNA-binding domain"/>
    <property type="match status" value="1"/>
</dbReference>
<evidence type="ECO:0000313" key="2">
    <source>
        <dbReference type="EMBL" id="MFD2532035.1"/>
    </source>
</evidence>
<proteinExistence type="predicted"/>
<keyword evidence="1" id="KW-0472">Membrane</keyword>
<sequence length="177" mass="19468">MSEKYSSEFKAKVALEAVSQSRSVIQQIAEKHDLSEEEVISWAAQLNQDAASLFGAEQAPVDDGSEVEDVDITTEDEEFAAAVSHGVMSDNMNYGKLIFWSTLGASLVIIFVIGLVYFSQYSLFEAQKEASSRVTYSDFSALTAEQEEELNSFGVVDLEEGIYRIPIDSAISRIAID</sequence>
<keyword evidence="1" id="KW-1133">Transmembrane helix</keyword>
<dbReference type="RefSeq" id="WP_390300106.1">
    <property type="nucleotide sequence ID" value="NZ_JBHULI010000022.1"/>
</dbReference>
<evidence type="ECO:0000256" key="1">
    <source>
        <dbReference type="SAM" id="Phobius"/>
    </source>
</evidence>
<evidence type="ECO:0000313" key="3">
    <source>
        <dbReference type="Proteomes" id="UP001597460"/>
    </source>
</evidence>
<dbReference type="Proteomes" id="UP001597460">
    <property type="component" value="Unassembled WGS sequence"/>
</dbReference>
<dbReference type="InterPro" id="IPR036388">
    <property type="entry name" value="WH-like_DNA-bd_sf"/>
</dbReference>
<dbReference type="Pfam" id="PF01527">
    <property type="entry name" value="HTH_Tnp_1"/>
    <property type="match status" value="1"/>
</dbReference>
<organism evidence="2 3">
    <name type="scientific">Gracilimonas halophila</name>
    <dbReference type="NCBI Taxonomy" id="1834464"/>
    <lineage>
        <taxon>Bacteria</taxon>
        <taxon>Pseudomonadati</taxon>
        <taxon>Balneolota</taxon>
        <taxon>Balneolia</taxon>
        <taxon>Balneolales</taxon>
        <taxon>Balneolaceae</taxon>
        <taxon>Gracilimonas</taxon>
    </lineage>
</organism>
<dbReference type="EMBL" id="JBHULI010000022">
    <property type="protein sequence ID" value="MFD2532035.1"/>
    <property type="molecule type" value="Genomic_DNA"/>
</dbReference>
<feature type="transmembrane region" description="Helical" evidence="1">
    <location>
        <begin position="97"/>
        <end position="118"/>
    </location>
</feature>
<name>A0ABW5JHU7_9BACT</name>
<gene>
    <name evidence="2" type="ORF">ACFSVN_06230</name>
</gene>
<dbReference type="InterPro" id="IPR010921">
    <property type="entry name" value="Trp_repressor/repl_initiator"/>
</dbReference>
<keyword evidence="1" id="KW-0812">Transmembrane</keyword>